<proteinExistence type="inferred from homology"/>
<evidence type="ECO:0000313" key="8">
    <source>
        <dbReference type="EMBL" id="THF99493.1"/>
    </source>
</evidence>
<feature type="transmembrane region" description="Helical" evidence="7">
    <location>
        <begin position="180"/>
        <end position="197"/>
    </location>
</feature>
<dbReference type="PANTHER" id="PTHR11654">
    <property type="entry name" value="OLIGOPEPTIDE TRANSPORTER-RELATED"/>
    <property type="match status" value="1"/>
</dbReference>
<keyword evidence="5 7" id="KW-0472">Membrane</keyword>
<evidence type="ECO:0008006" key="10">
    <source>
        <dbReference type="Google" id="ProtNLM"/>
    </source>
</evidence>
<dbReference type="EMBL" id="SDRB02011945">
    <property type="protein sequence ID" value="THF99493.1"/>
    <property type="molecule type" value="Genomic_DNA"/>
</dbReference>
<feature type="transmembrane region" description="Helical" evidence="7">
    <location>
        <begin position="124"/>
        <end position="141"/>
    </location>
</feature>
<feature type="transmembrane region" description="Helical" evidence="7">
    <location>
        <begin position="28"/>
        <end position="54"/>
    </location>
</feature>
<dbReference type="GO" id="GO:0022857">
    <property type="term" value="F:transmembrane transporter activity"/>
    <property type="evidence" value="ECO:0007669"/>
    <property type="project" value="InterPro"/>
</dbReference>
<gene>
    <name evidence="8" type="ORF">TEA_016365</name>
</gene>
<comment type="similarity">
    <text evidence="6">Belongs to the major facilitator superfamily. Phosphate:H(+) symporter (TC 2.A.1.9) family.</text>
</comment>
<evidence type="ECO:0000256" key="1">
    <source>
        <dbReference type="ARBA" id="ARBA00004141"/>
    </source>
</evidence>
<dbReference type="Gene3D" id="1.20.1250.20">
    <property type="entry name" value="MFS general substrate transporter like domains"/>
    <property type="match status" value="1"/>
</dbReference>
<dbReference type="InterPro" id="IPR036259">
    <property type="entry name" value="MFS_trans_sf"/>
</dbReference>
<feature type="transmembrane region" description="Helical" evidence="7">
    <location>
        <begin position="93"/>
        <end position="112"/>
    </location>
</feature>
<evidence type="ECO:0000256" key="3">
    <source>
        <dbReference type="ARBA" id="ARBA00022692"/>
    </source>
</evidence>
<keyword evidence="3 7" id="KW-0812">Transmembrane</keyword>
<keyword evidence="9" id="KW-1185">Reference proteome</keyword>
<evidence type="ECO:0000256" key="2">
    <source>
        <dbReference type="ARBA" id="ARBA00005982"/>
    </source>
</evidence>
<accession>A0A4S4DBK3</accession>
<evidence type="ECO:0000313" key="9">
    <source>
        <dbReference type="Proteomes" id="UP000306102"/>
    </source>
</evidence>
<evidence type="ECO:0000256" key="7">
    <source>
        <dbReference type="SAM" id="Phobius"/>
    </source>
</evidence>
<dbReference type="AlphaFoldDB" id="A0A4S4DBK3"/>
<reference evidence="8 9" key="1">
    <citation type="journal article" date="2018" name="Proc. Natl. Acad. Sci. U.S.A.">
        <title>Draft genome sequence of Camellia sinensis var. sinensis provides insights into the evolution of the tea genome and tea quality.</title>
        <authorList>
            <person name="Wei C."/>
            <person name="Yang H."/>
            <person name="Wang S."/>
            <person name="Zhao J."/>
            <person name="Liu C."/>
            <person name="Gao L."/>
            <person name="Xia E."/>
            <person name="Lu Y."/>
            <person name="Tai Y."/>
            <person name="She G."/>
            <person name="Sun J."/>
            <person name="Cao H."/>
            <person name="Tong W."/>
            <person name="Gao Q."/>
            <person name="Li Y."/>
            <person name="Deng W."/>
            <person name="Jiang X."/>
            <person name="Wang W."/>
            <person name="Chen Q."/>
            <person name="Zhang S."/>
            <person name="Li H."/>
            <person name="Wu J."/>
            <person name="Wang P."/>
            <person name="Li P."/>
            <person name="Shi C."/>
            <person name="Zheng F."/>
            <person name="Jian J."/>
            <person name="Huang B."/>
            <person name="Shan D."/>
            <person name="Shi M."/>
            <person name="Fang C."/>
            <person name="Yue Y."/>
            <person name="Li F."/>
            <person name="Li D."/>
            <person name="Wei S."/>
            <person name="Han B."/>
            <person name="Jiang C."/>
            <person name="Yin Y."/>
            <person name="Xia T."/>
            <person name="Zhang Z."/>
            <person name="Bennetzen J.L."/>
            <person name="Zhao S."/>
            <person name="Wan X."/>
        </authorList>
    </citation>
    <scope>NUCLEOTIDE SEQUENCE [LARGE SCALE GENOMIC DNA]</scope>
    <source>
        <strain evidence="9">cv. Shuchazao</strain>
        <tissue evidence="8">Leaf</tissue>
    </source>
</reference>
<comment type="subcellular location">
    <subcellularLocation>
        <location evidence="1">Membrane</location>
        <topology evidence="1">Multi-pass membrane protein</topology>
    </subcellularLocation>
</comment>
<dbReference type="SUPFAM" id="SSF103473">
    <property type="entry name" value="MFS general substrate transporter"/>
    <property type="match status" value="1"/>
</dbReference>
<comment type="caution">
    <text evidence="8">The sequence shown here is derived from an EMBL/GenBank/DDBJ whole genome shotgun (WGS) entry which is preliminary data.</text>
</comment>
<name>A0A4S4DBK3_CAMSN</name>
<sequence length="206" mass="23397">MADSSSWYAKRSGAIVGWFRNNVVFRKAVVFMTALLFSHSLVEKGVVGILISYLEEKWDKENLTKVASVTNLQDGLSAVMMIVIAHISDTWTGRFMMVVYSTVAYVVGFWLLYLSAKFKSTNNVVLFFYLAMVPIAAGTAVRDPTLHAFLGDQMQETNQEGLNQEDQNNAEKRVQARVKFWSRLNKFLGAIVAVFMFRRFTVERVL</sequence>
<dbReference type="Proteomes" id="UP000306102">
    <property type="component" value="Unassembled WGS sequence"/>
</dbReference>
<evidence type="ECO:0000256" key="6">
    <source>
        <dbReference type="ARBA" id="ARBA00044504"/>
    </source>
</evidence>
<comment type="similarity">
    <text evidence="2">Belongs to the major facilitator superfamily. Proton-dependent oligopeptide transporter (POT/PTR) (TC 2.A.17) family.</text>
</comment>
<keyword evidence="4 7" id="KW-1133">Transmembrane helix</keyword>
<feature type="transmembrane region" description="Helical" evidence="7">
    <location>
        <begin position="66"/>
        <end position="87"/>
    </location>
</feature>
<evidence type="ECO:0000256" key="5">
    <source>
        <dbReference type="ARBA" id="ARBA00023136"/>
    </source>
</evidence>
<evidence type="ECO:0000256" key="4">
    <source>
        <dbReference type="ARBA" id="ARBA00022989"/>
    </source>
</evidence>
<dbReference type="GO" id="GO:0016020">
    <property type="term" value="C:membrane"/>
    <property type="evidence" value="ECO:0007669"/>
    <property type="project" value="UniProtKB-SubCell"/>
</dbReference>
<dbReference type="InterPro" id="IPR000109">
    <property type="entry name" value="POT_fam"/>
</dbReference>
<organism evidence="8 9">
    <name type="scientific">Camellia sinensis var. sinensis</name>
    <name type="common">China tea</name>
    <dbReference type="NCBI Taxonomy" id="542762"/>
    <lineage>
        <taxon>Eukaryota</taxon>
        <taxon>Viridiplantae</taxon>
        <taxon>Streptophyta</taxon>
        <taxon>Embryophyta</taxon>
        <taxon>Tracheophyta</taxon>
        <taxon>Spermatophyta</taxon>
        <taxon>Magnoliopsida</taxon>
        <taxon>eudicotyledons</taxon>
        <taxon>Gunneridae</taxon>
        <taxon>Pentapetalae</taxon>
        <taxon>asterids</taxon>
        <taxon>Ericales</taxon>
        <taxon>Theaceae</taxon>
        <taxon>Camellia</taxon>
    </lineage>
</organism>
<dbReference type="Pfam" id="PF00854">
    <property type="entry name" value="PTR2"/>
    <property type="match status" value="1"/>
</dbReference>
<protein>
    <recommendedName>
        <fullName evidence="10">Major facilitator superfamily (MFS) profile domain-containing protein</fullName>
    </recommendedName>
</protein>